<name>T1ITX7_STRMM</name>
<evidence type="ECO:0000256" key="5">
    <source>
        <dbReference type="ARBA" id="ARBA00022927"/>
    </source>
</evidence>
<keyword evidence="14" id="KW-1185">Reference proteome</keyword>
<dbReference type="GO" id="GO:0016973">
    <property type="term" value="P:poly(A)+ mRNA export from nucleus"/>
    <property type="evidence" value="ECO:0007669"/>
    <property type="project" value="InterPro"/>
</dbReference>
<dbReference type="Proteomes" id="UP000014500">
    <property type="component" value="Unassembled WGS sequence"/>
</dbReference>
<dbReference type="GO" id="GO:0044614">
    <property type="term" value="C:nuclear pore cytoplasmic filaments"/>
    <property type="evidence" value="ECO:0007669"/>
    <property type="project" value="TreeGrafter"/>
</dbReference>
<evidence type="ECO:0000256" key="1">
    <source>
        <dbReference type="ARBA" id="ARBA00004567"/>
    </source>
</evidence>
<comment type="similarity">
    <text evidence="2">Belongs to the GLE1 family.</text>
</comment>
<dbReference type="EMBL" id="JH431506">
    <property type="status" value="NOT_ANNOTATED_CDS"/>
    <property type="molecule type" value="Genomic_DNA"/>
</dbReference>
<dbReference type="PhylomeDB" id="T1ITX7"/>
<dbReference type="EnsemblMetazoa" id="SMAR004588-RA">
    <property type="protein sequence ID" value="SMAR004588-PA"/>
    <property type="gene ID" value="SMAR004588"/>
</dbReference>
<keyword evidence="8" id="KW-0539">Nucleus</keyword>
<evidence type="ECO:0000256" key="9">
    <source>
        <dbReference type="ARBA" id="ARBA00024680"/>
    </source>
</evidence>
<accession>T1ITX7</accession>
<dbReference type="InterPro" id="IPR012476">
    <property type="entry name" value="GLE1"/>
</dbReference>
<dbReference type="Gene3D" id="1.25.40.510">
    <property type="entry name" value="GLE1-like"/>
    <property type="match status" value="1"/>
</dbReference>
<comment type="function">
    <text evidence="9">Required for the export of mRNAs containing poly(A) tails from the nucleus into the cytoplasm. May be involved in the terminal step of the mRNA transport through the nuclear pore complex (NPC).</text>
</comment>
<dbReference type="eggNOG" id="KOG2412">
    <property type="taxonomic scope" value="Eukaryota"/>
</dbReference>
<keyword evidence="3" id="KW-0813">Transport</keyword>
<dbReference type="HOGENOM" id="CLU_024662_0_0_1"/>
<evidence type="ECO:0000313" key="14">
    <source>
        <dbReference type="Proteomes" id="UP000014500"/>
    </source>
</evidence>
<evidence type="ECO:0000256" key="3">
    <source>
        <dbReference type="ARBA" id="ARBA00022448"/>
    </source>
</evidence>
<keyword evidence="7" id="KW-0906">Nuclear pore complex</keyword>
<keyword evidence="4" id="KW-0509">mRNA transport</keyword>
<dbReference type="STRING" id="126957.T1ITX7"/>
<evidence type="ECO:0000256" key="7">
    <source>
        <dbReference type="ARBA" id="ARBA00023132"/>
    </source>
</evidence>
<dbReference type="GO" id="GO:0005737">
    <property type="term" value="C:cytoplasm"/>
    <property type="evidence" value="ECO:0007669"/>
    <property type="project" value="TreeGrafter"/>
</dbReference>
<organism evidence="13 14">
    <name type="scientific">Strigamia maritima</name>
    <name type="common">European centipede</name>
    <name type="synonym">Geophilus maritimus</name>
    <dbReference type="NCBI Taxonomy" id="126957"/>
    <lineage>
        <taxon>Eukaryota</taxon>
        <taxon>Metazoa</taxon>
        <taxon>Ecdysozoa</taxon>
        <taxon>Arthropoda</taxon>
        <taxon>Myriapoda</taxon>
        <taxon>Chilopoda</taxon>
        <taxon>Pleurostigmophora</taxon>
        <taxon>Geophilomorpha</taxon>
        <taxon>Linotaeniidae</taxon>
        <taxon>Strigamia</taxon>
    </lineage>
</organism>
<proteinExistence type="inferred from homology"/>
<dbReference type="InterPro" id="IPR038506">
    <property type="entry name" value="GLE1-like_sf"/>
</dbReference>
<evidence type="ECO:0000256" key="12">
    <source>
        <dbReference type="ARBA" id="ARBA00030897"/>
    </source>
</evidence>
<dbReference type="Pfam" id="PF07817">
    <property type="entry name" value="GLE1"/>
    <property type="match status" value="1"/>
</dbReference>
<dbReference type="GO" id="GO:0005543">
    <property type="term" value="F:phospholipid binding"/>
    <property type="evidence" value="ECO:0007669"/>
    <property type="project" value="TreeGrafter"/>
</dbReference>
<reference evidence="14" key="1">
    <citation type="submission" date="2011-05" db="EMBL/GenBank/DDBJ databases">
        <authorList>
            <person name="Richards S.R."/>
            <person name="Qu J."/>
            <person name="Jiang H."/>
            <person name="Jhangiani S.N."/>
            <person name="Agravi P."/>
            <person name="Goodspeed R."/>
            <person name="Gross S."/>
            <person name="Mandapat C."/>
            <person name="Jackson L."/>
            <person name="Mathew T."/>
            <person name="Pu L."/>
            <person name="Thornton R."/>
            <person name="Saada N."/>
            <person name="Wilczek-Boney K.B."/>
            <person name="Lee S."/>
            <person name="Kovar C."/>
            <person name="Wu Y."/>
            <person name="Scherer S.E."/>
            <person name="Worley K.C."/>
            <person name="Muzny D.M."/>
            <person name="Gibbs R."/>
        </authorList>
    </citation>
    <scope>NUCLEOTIDE SEQUENCE</scope>
    <source>
        <strain evidence="14">Brora</strain>
    </source>
</reference>
<dbReference type="GO" id="GO:0031369">
    <property type="term" value="F:translation initiation factor binding"/>
    <property type="evidence" value="ECO:0007669"/>
    <property type="project" value="TreeGrafter"/>
</dbReference>
<keyword evidence="6" id="KW-0811">Translocation</keyword>
<dbReference type="GO" id="GO:0015031">
    <property type="term" value="P:protein transport"/>
    <property type="evidence" value="ECO:0007669"/>
    <property type="project" value="UniProtKB-KW"/>
</dbReference>
<protein>
    <recommendedName>
        <fullName evidence="10">mRNA export factor GLE1</fullName>
    </recommendedName>
    <alternativeName>
        <fullName evidence="12">GLE1 RNA export mediator</fullName>
    </alternativeName>
    <alternativeName>
        <fullName evidence="11">Nucleoporin GLE1</fullName>
    </alternativeName>
</protein>
<dbReference type="GO" id="GO:0000822">
    <property type="term" value="F:inositol hexakisphosphate binding"/>
    <property type="evidence" value="ECO:0007669"/>
    <property type="project" value="TreeGrafter"/>
</dbReference>
<dbReference type="PANTHER" id="PTHR12960">
    <property type="entry name" value="GLE-1-RELATED"/>
    <property type="match status" value="1"/>
</dbReference>
<evidence type="ECO:0000256" key="4">
    <source>
        <dbReference type="ARBA" id="ARBA00022816"/>
    </source>
</evidence>
<dbReference type="PANTHER" id="PTHR12960:SF0">
    <property type="entry name" value="MRNA EXPORT FACTOR GLE1"/>
    <property type="match status" value="1"/>
</dbReference>
<comment type="subcellular location">
    <subcellularLocation>
        <location evidence="1">Nucleus</location>
        <location evidence="1">Nuclear pore complex</location>
    </subcellularLocation>
</comment>
<evidence type="ECO:0000313" key="13">
    <source>
        <dbReference type="EnsemblMetazoa" id="SMAR004588-PA"/>
    </source>
</evidence>
<evidence type="ECO:0000256" key="11">
    <source>
        <dbReference type="ARBA" id="ARBA00029983"/>
    </source>
</evidence>
<evidence type="ECO:0000256" key="8">
    <source>
        <dbReference type="ARBA" id="ARBA00023242"/>
    </source>
</evidence>
<evidence type="ECO:0000256" key="10">
    <source>
        <dbReference type="ARBA" id="ARBA00026227"/>
    </source>
</evidence>
<dbReference type="AlphaFoldDB" id="T1ITX7"/>
<evidence type="ECO:0000256" key="2">
    <source>
        <dbReference type="ARBA" id="ARBA00011056"/>
    </source>
</evidence>
<keyword evidence="5" id="KW-0653">Protein transport</keyword>
<sequence length="278" mass="31464">MKKYKFMLKKAISITVNTISPSSGSHLRDKLVRLKTLLQGQAVVVGDTQRVSANEHPQGLVLAKDLVAKQFVRSGNEQISSNLFAVATVIIGVWAEIPDFGDLFLGHLHKRCPYTVPYYVAREENQTQEDYNKAQGYMDKDGVMENKQAFLKRMSGYIRLYASVICSPMPRAFNKPHPYSLDNGWKWLIRVLNLEPRPDVTATILVDFLETAGCAMQQAYGTQFNKLLAVLCQYYLPKIRQVSASDSSGPLTRLEDFLRKCVERNRIAPPEDLLSENF</sequence>
<reference evidence="13" key="2">
    <citation type="submission" date="2015-02" db="UniProtKB">
        <authorList>
            <consortium name="EnsemblMetazoa"/>
        </authorList>
    </citation>
    <scope>IDENTIFICATION</scope>
</reference>
<dbReference type="OMA" id="MEILITE"/>
<evidence type="ECO:0000256" key="6">
    <source>
        <dbReference type="ARBA" id="ARBA00023010"/>
    </source>
</evidence>